<evidence type="ECO:0000313" key="2">
    <source>
        <dbReference type="EMBL" id="EFJ47604.1"/>
    </source>
</evidence>
<name>D8TY93_VOLCA</name>
<feature type="compositionally biased region" description="Pro residues" evidence="1">
    <location>
        <begin position="600"/>
        <end position="613"/>
    </location>
</feature>
<proteinExistence type="predicted"/>
<keyword evidence="3" id="KW-1185">Reference proteome</keyword>
<evidence type="ECO:0000256" key="1">
    <source>
        <dbReference type="SAM" id="MobiDB-lite"/>
    </source>
</evidence>
<dbReference type="STRING" id="3068.D8TY93"/>
<dbReference type="RefSeq" id="XP_002951428.1">
    <property type="nucleotide sequence ID" value="XM_002951382.1"/>
</dbReference>
<feature type="compositionally biased region" description="Basic and acidic residues" evidence="1">
    <location>
        <begin position="588"/>
        <end position="599"/>
    </location>
</feature>
<gene>
    <name evidence="2" type="ORF">VOLCADRAFT_105076</name>
</gene>
<reference evidence="2 3" key="1">
    <citation type="journal article" date="2010" name="Science">
        <title>Genomic analysis of organismal complexity in the multicellular green alga Volvox carteri.</title>
        <authorList>
            <person name="Prochnik S.E."/>
            <person name="Umen J."/>
            <person name="Nedelcu A.M."/>
            <person name="Hallmann A."/>
            <person name="Miller S.M."/>
            <person name="Nishii I."/>
            <person name="Ferris P."/>
            <person name="Kuo A."/>
            <person name="Mitros T."/>
            <person name="Fritz-Laylin L.K."/>
            <person name="Hellsten U."/>
            <person name="Chapman J."/>
            <person name="Simakov O."/>
            <person name="Rensing S.A."/>
            <person name="Terry A."/>
            <person name="Pangilinan J."/>
            <person name="Kapitonov V."/>
            <person name="Jurka J."/>
            <person name="Salamov A."/>
            <person name="Shapiro H."/>
            <person name="Schmutz J."/>
            <person name="Grimwood J."/>
            <person name="Lindquist E."/>
            <person name="Lucas S."/>
            <person name="Grigoriev I.V."/>
            <person name="Schmitt R."/>
            <person name="Kirk D."/>
            <person name="Rokhsar D.S."/>
        </authorList>
    </citation>
    <scope>NUCLEOTIDE SEQUENCE [LARGE SCALE GENOMIC DNA]</scope>
    <source>
        <strain evidence="3">f. Nagariensis / Eve</strain>
    </source>
</reference>
<accession>D8TY93</accession>
<dbReference type="KEGG" id="vcn:VOLCADRAFT_105076"/>
<dbReference type="InParanoid" id="D8TY93"/>
<dbReference type="EMBL" id="GL378344">
    <property type="protein sequence ID" value="EFJ47604.1"/>
    <property type="molecule type" value="Genomic_DNA"/>
</dbReference>
<dbReference type="OrthoDB" id="562420at2759"/>
<sequence length="678" mass="72857">MGPKKRASEGAASCASSKKQAFSKILGTAFETRYAGWLAKGLDGDAILLKTRKLKLPYDEVIDIIFPKVFKDVLIASACVIQPPSQERPKYIIFWELLKNLLSFQGLDKLFGVFVGGDDEASEDANVGDEEDDTEDDTEDDEEDDEEDHEEDDVEDGEHDFLLHAGFEESLEGLLAQGKSKFVLVHSHPDKVKAAVDVEKQLWQPLATALELAEASGTEEPVWVLLTDMQTWYFAKVQRAGPRPQTNEQGAAAAAVAQAPTLVVPQDPPASLMRAKASLYVYSIQLYEHIYAGLKTYSSDYYQVLEQLLKIMYPGLDLRELPTRQDAGQEVINSQTESWVKESLANAKSVLVLYCHTVDCVTRVQQENANAKDLVAEYVKQVVAAEDLAAKRVVVAEDLAVKRVMVAAAENVKLAASASVEKTALMQVCRTSGGLAVANTGAAGPQDSADDARQWATWRWQCRLATTRVKRLSATCLASQISERYLANARGGASVIVVCMLRPGTSEETFCRCSKAENAHAARHAARACKEGKVRAGHANPALTAKIARLRTWALLPPPSPPPPGIDGDADGPGISIPSSLPAADITTEQHRNRVDKAPRGPPPPPPQPPPLLHPASTGVSAAVAAAASGPTAAAAAALPLEVVVVAVSASPWFHDVQANHSSCSETPLAPYGSQLGD</sequence>
<evidence type="ECO:0000313" key="3">
    <source>
        <dbReference type="Proteomes" id="UP000001058"/>
    </source>
</evidence>
<dbReference type="AlphaFoldDB" id="D8TY93"/>
<dbReference type="GeneID" id="9615495"/>
<dbReference type="Proteomes" id="UP000001058">
    <property type="component" value="Unassembled WGS sequence"/>
</dbReference>
<feature type="region of interest" description="Disordered" evidence="1">
    <location>
        <begin position="554"/>
        <end position="616"/>
    </location>
</feature>
<feature type="compositionally biased region" description="Pro residues" evidence="1">
    <location>
        <begin position="556"/>
        <end position="565"/>
    </location>
</feature>
<protein>
    <submittedName>
        <fullName evidence="2">Uncharacterized protein</fullName>
    </submittedName>
</protein>
<feature type="region of interest" description="Disordered" evidence="1">
    <location>
        <begin position="121"/>
        <end position="156"/>
    </location>
</feature>
<organism evidence="3">
    <name type="scientific">Volvox carteri f. nagariensis</name>
    <dbReference type="NCBI Taxonomy" id="3068"/>
    <lineage>
        <taxon>Eukaryota</taxon>
        <taxon>Viridiplantae</taxon>
        <taxon>Chlorophyta</taxon>
        <taxon>core chlorophytes</taxon>
        <taxon>Chlorophyceae</taxon>
        <taxon>CS clade</taxon>
        <taxon>Chlamydomonadales</taxon>
        <taxon>Volvocaceae</taxon>
        <taxon>Volvox</taxon>
    </lineage>
</organism>